<dbReference type="GO" id="GO:0044218">
    <property type="term" value="C:other organism cell membrane"/>
    <property type="evidence" value="ECO:0007669"/>
    <property type="project" value="UniProtKB-KW"/>
</dbReference>
<feature type="repeat" description="ANK" evidence="12">
    <location>
        <begin position="539"/>
        <end position="571"/>
    </location>
</feature>
<name>A0AAV2AG68_9ARAC</name>
<dbReference type="Gene3D" id="1.25.40.10">
    <property type="entry name" value="Tetratricopeptide repeat domain"/>
    <property type="match status" value="2"/>
</dbReference>
<keyword evidence="9" id="KW-0638">Presynaptic neurotoxin</keyword>
<keyword evidence="14" id="KW-1185">Reference proteome</keyword>
<feature type="repeat" description="ANK" evidence="12">
    <location>
        <begin position="624"/>
        <end position="656"/>
    </location>
</feature>
<dbReference type="PROSITE" id="PS50297">
    <property type="entry name" value="ANK_REP_REGION"/>
    <property type="match status" value="6"/>
</dbReference>
<keyword evidence="4" id="KW-0964">Secreted</keyword>
<evidence type="ECO:0000256" key="10">
    <source>
        <dbReference type="ARBA" id="ARBA00023043"/>
    </source>
</evidence>
<keyword evidence="11" id="KW-1053">Target membrane</keyword>
<keyword evidence="7" id="KW-0528">Neurotoxin</keyword>
<feature type="repeat" description="ANK" evidence="12">
    <location>
        <begin position="697"/>
        <end position="729"/>
    </location>
</feature>
<comment type="caution">
    <text evidence="13">The sequence shown here is derived from an EMBL/GenBank/DDBJ whole genome shotgun (WGS) entry which is preliminary data.</text>
</comment>
<dbReference type="PRINTS" id="PR01415">
    <property type="entry name" value="ANKYRIN"/>
</dbReference>
<evidence type="ECO:0000256" key="1">
    <source>
        <dbReference type="ARBA" id="ARBA00004175"/>
    </source>
</evidence>
<dbReference type="InterPro" id="IPR036770">
    <property type="entry name" value="Ankyrin_rpt-contain_sf"/>
</dbReference>
<evidence type="ECO:0000256" key="4">
    <source>
        <dbReference type="ARBA" id="ARBA00022525"/>
    </source>
</evidence>
<evidence type="ECO:0000256" key="12">
    <source>
        <dbReference type="PROSITE-ProRule" id="PRU00023"/>
    </source>
</evidence>
<evidence type="ECO:0000256" key="9">
    <source>
        <dbReference type="ARBA" id="ARBA00023028"/>
    </source>
</evidence>
<gene>
    <name evidence="13" type="ORF">LARSCL_LOCUS12307</name>
</gene>
<dbReference type="Pfam" id="PF12796">
    <property type="entry name" value="Ank_2"/>
    <property type="match status" value="3"/>
</dbReference>
<dbReference type="Pfam" id="PF13374">
    <property type="entry name" value="TPR_10"/>
    <property type="match status" value="1"/>
</dbReference>
<organism evidence="13 14">
    <name type="scientific">Larinioides sclopetarius</name>
    <dbReference type="NCBI Taxonomy" id="280406"/>
    <lineage>
        <taxon>Eukaryota</taxon>
        <taxon>Metazoa</taxon>
        <taxon>Ecdysozoa</taxon>
        <taxon>Arthropoda</taxon>
        <taxon>Chelicerata</taxon>
        <taxon>Arachnida</taxon>
        <taxon>Araneae</taxon>
        <taxon>Araneomorphae</taxon>
        <taxon>Entelegynae</taxon>
        <taxon>Araneoidea</taxon>
        <taxon>Araneidae</taxon>
        <taxon>Larinioides</taxon>
    </lineage>
</organism>
<keyword evidence="6" id="KW-0800">Toxin</keyword>
<dbReference type="PROSITE" id="PS50088">
    <property type="entry name" value="ANK_REPEAT"/>
    <property type="match status" value="6"/>
</dbReference>
<evidence type="ECO:0000256" key="2">
    <source>
        <dbReference type="ARBA" id="ARBA00004613"/>
    </source>
</evidence>
<evidence type="ECO:0000256" key="6">
    <source>
        <dbReference type="ARBA" id="ARBA00022656"/>
    </source>
</evidence>
<dbReference type="GO" id="GO:0005576">
    <property type="term" value="C:extracellular region"/>
    <property type="evidence" value="ECO:0007669"/>
    <property type="project" value="UniProtKB-SubCell"/>
</dbReference>
<keyword evidence="3" id="KW-0268">Exocytosis</keyword>
<keyword evidence="11" id="KW-0472">Membrane</keyword>
<sequence length="1395" mass="158279">MPLSRPEDIFMQFFNGMMQHFSEDVLKQFADNMMEQSLNEINRQSRNGFVIFSSFAYFSTDNIPIDILASVVNKKDLETVIEIGKKFLLLDRNNDKNFININKVAQKKLRESLQNSGRENVVLKSVITLLLDIGKDAEKFSLLVDHAVCVWLHINNSDELLKASCALPTYIVISLIKQLKYKRANSFGSKALRLLKTALGDDHLEVLKLQYQLGNLLEMMGKYKPALRILMALFSKDIKDTELKKKVKLAVISVIKKLQDMSHFDEILPVYEKLLSKEKVGVTNDEAILKAWHHYALLLMNLGKSDNFLEISNEILMQNKISLTKEIKFYFLNNMAIAFTEQSNYPKALTLYKELVEEKKIIFGENHAEILKTKSSIATVLQKLDKQNEFVTLLEEIVKQYETVIGENHAETLSIKAKLALAYYNQNECKKAAELFKNVCEGHKDKLMQNHNEMLTMKQNFTSILIGDNLHLNRIKNLVKEINKNSLSEPIDILEMKKNIEILSLTSSNSMLLMAKESDVGKVYEVVQNGIEVNSSDDQGNTPLHYASQYGNIAVVKLLLDFGATYVAKNQQGKTPFQVADNNNTKVLLNLVEKLFRFVKLGNFVEVKKCIQQQRCIVNAQDNEGHHPLHWAASNGHISILKFLLEAGADPTYVTNKGNTPLHIAVSKGLLTITEVLLQFVKCDELVNFVNAQTQGTGATSLHVAAKKGFKDIIKVLLKHGAVYNVKNNENKSPLELFEDKTSDNILKLTKELFDDAAKGNPSITEKLLRIPSTDLTSIVNACNIQGCTLIQVMIHNNHKQLAFECLQILKNPQNLQPWKSLPKTASKIKSSKNPDPEPFPCEGTLQQIKHFQNLAKKHLAFSDPFILNLQFFCNFSSHLSEINPCPPRTFTDGAHYLQNALTLVKEYKKAYPNWTENVNISEINNVLEYLEFESEPIPEEPGTFLMTNANAKFRNLLHSELKKNLRFFIDLIEINIEIPVTRFLQSLTLQLCSFYSEALFKALENNNRFNVEIYVKEDRSVLSINAKGISPLHYAINHSSFKIVKILIENGADTIEKIDGSDTLLHLAASKGHKGTVELLLKHTYPDKLNKFVNAKTKADGDTALHLAAKNGFILILKSLLKYGACFCIKNKQGKIPFDLAGKYSNIRDLLNLVSRLFQYAQGENFEFENITRNVNPEDLVAVTNARNDSGQSLLEVIKLNQFQRIPHTMLEMMIGFGKSALYHPIPCDQTSYERICKVAHTFSRYSELYLTKLRYKAQIYPDDAAGKNPSPWSTLKEGSLYLNNVDRFIEECKSCVGSVNSSHFLKIKETLAELQFDPTHITSNYTSEVRENKIKSFVSQGQGFTYYKLLHSELKRDILQFICMVEKGIEAPALNFLAELKCLIVTAQPSFIY</sequence>
<protein>
    <submittedName>
        <fullName evidence="13">Uncharacterized protein</fullName>
    </submittedName>
</protein>
<evidence type="ECO:0000313" key="13">
    <source>
        <dbReference type="EMBL" id="CAL1282905.1"/>
    </source>
</evidence>
<keyword evidence="8" id="KW-0677">Repeat</keyword>
<dbReference type="GO" id="GO:0044231">
    <property type="term" value="C:host cell presynaptic membrane"/>
    <property type="evidence" value="ECO:0007669"/>
    <property type="project" value="UniProtKB-KW"/>
</dbReference>
<evidence type="ECO:0000256" key="8">
    <source>
        <dbReference type="ARBA" id="ARBA00022737"/>
    </source>
</evidence>
<dbReference type="EMBL" id="CAXIEN010000161">
    <property type="protein sequence ID" value="CAL1282905.1"/>
    <property type="molecule type" value="Genomic_DNA"/>
</dbReference>
<feature type="repeat" description="ANK" evidence="12">
    <location>
        <begin position="1101"/>
        <end position="1133"/>
    </location>
</feature>
<dbReference type="Proteomes" id="UP001497382">
    <property type="component" value="Unassembled WGS sequence"/>
</dbReference>
<accession>A0AAV2AG68</accession>
<dbReference type="GO" id="GO:0090729">
    <property type="term" value="F:toxin activity"/>
    <property type="evidence" value="ECO:0007669"/>
    <property type="project" value="UniProtKB-KW"/>
</dbReference>
<feature type="repeat" description="ANK" evidence="12">
    <location>
        <begin position="657"/>
        <end position="679"/>
    </location>
</feature>
<dbReference type="Gene3D" id="1.25.40.20">
    <property type="entry name" value="Ankyrin repeat-containing domain"/>
    <property type="match status" value="3"/>
</dbReference>
<evidence type="ECO:0000256" key="5">
    <source>
        <dbReference type="ARBA" id="ARBA00022537"/>
    </source>
</evidence>
<dbReference type="Pfam" id="PF13857">
    <property type="entry name" value="Ank_5"/>
    <property type="match status" value="1"/>
</dbReference>
<dbReference type="GO" id="GO:0006887">
    <property type="term" value="P:exocytosis"/>
    <property type="evidence" value="ECO:0007669"/>
    <property type="project" value="UniProtKB-KW"/>
</dbReference>
<evidence type="ECO:0000256" key="11">
    <source>
        <dbReference type="ARBA" id="ARBA00023298"/>
    </source>
</evidence>
<keyword evidence="5" id="KW-1052">Target cell membrane</keyword>
<dbReference type="SUPFAM" id="SSF48452">
    <property type="entry name" value="TPR-like"/>
    <property type="match status" value="1"/>
</dbReference>
<keyword evidence="10 12" id="KW-0040">ANK repeat</keyword>
<dbReference type="PANTHER" id="PTHR24171">
    <property type="entry name" value="ANKYRIN REPEAT DOMAIN-CONTAINING PROTEIN 39-RELATED"/>
    <property type="match status" value="1"/>
</dbReference>
<dbReference type="Pfam" id="PF00023">
    <property type="entry name" value="Ank"/>
    <property type="match status" value="1"/>
</dbReference>
<dbReference type="InterPro" id="IPR002110">
    <property type="entry name" value="Ankyrin_rpt"/>
</dbReference>
<reference evidence="13 14" key="1">
    <citation type="submission" date="2024-04" db="EMBL/GenBank/DDBJ databases">
        <authorList>
            <person name="Rising A."/>
            <person name="Reimegard J."/>
            <person name="Sonavane S."/>
            <person name="Akerstrom W."/>
            <person name="Nylinder S."/>
            <person name="Hedman E."/>
            <person name="Kallberg Y."/>
        </authorList>
    </citation>
    <scope>NUCLEOTIDE SEQUENCE [LARGE SCALE GENOMIC DNA]</scope>
</reference>
<evidence type="ECO:0000313" key="14">
    <source>
        <dbReference type="Proteomes" id="UP001497382"/>
    </source>
</evidence>
<proteinExistence type="predicted"/>
<comment type="subcellular location">
    <subcellularLocation>
        <location evidence="2">Secreted</location>
    </subcellularLocation>
    <subcellularLocation>
        <location evidence="1">Target cell membrane</location>
    </subcellularLocation>
</comment>
<dbReference type="SMART" id="SM00248">
    <property type="entry name" value="ANK"/>
    <property type="match status" value="8"/>
</dbReference>
<dbReference type="InterPro" id="IPR011990">
    <property type="entry name" value="TPR-like_helical_dom_sf"/>
</dbReference>
<evidence type="ECO:0000256" key="7">
    <source>
        <dbReference type="ARBA" id="ARBA00022699"/>
    </source>
</evidence>
<dbReference type="PANTHER" id="PTHR24171:SF9">
    <property type="entry name" value="ANKYRIN REPEAT DOMAIN-CONTAINING PROTEIN 39"/>
    <property type="match status" value="1"/>
</dbReference>
<evidence type="ECO:0000256" key="3">
    <source>
        <dbReference type="ARBA" id="ARBA00022483"/>
    </source>
</evidence>
<dbReference type="SUPFAM" id="SSF48403">
    <property type="entry name" value="Ankyrin repeat"/>
    <property type="match status" value="2"/>
</dbReference>
<feature type="repeat" description="ANK" evidence="12">
    <location>
        <begin position="1028"/>
        <end position="1054"/>
    </location>
</feature>